<dbReference type="InParanoid" id="E4X1A1"/>
<protein>
    <recommendedName>
        <fullName evidence="8">Transmembrane protein 195</fullName>
    </recommendedName>
</protein>
<comment type="function">
    <text evidence="7">Glyceryl-ether monooxygenase that cleaves the O-alkyl bond of ether lipids. Ether lipids are essential components of brain membranes.</text>
</comment>
<evidence type="ECO:0000256" key="8">
    <source>
        <dbReference type="ARBA" id="ARBA00041444"/>
    </source>
</evidence>
<evidence type="ECO:0000256" key="5">
    <source>
        <dbReference type="ARBA" id="ARBA00023098"/>
    </source>
</evidence>
<evidence type="ECO:0000256" key="3">
    <source>
        <dbReference type="ARBA" id="ARBA00022989"/>
    </source>
</evidence>
<evidence type="ECO:0000313" key="11">
    <source>
        <dbReference type="EMBL" id="CBY23581.1"/>
    </source>
</evidence>
<reference evidence="11" key="1">
    <citation type="journal article" date="2010" name="Science">
        <title>Plasticity of animal genome architecture unmasked by rapid evolution of a pelagic tunicate.</title>
        <authorList>
            <person name="Denoeud F."/>
            <person name="Henriet S."/>
            <person name="Mungpakdee S."/>
            <person name="Aury J.M."/>
            <person name="Da Silva C."/>
            <person name="Brinkmann H."/>
            <person name="Mikhaleva J."/>
            <person name="Olsen L.C."/>
            <person name="Jubin C."/>
            <person name="Canestro C."/>
            <person name="Bouquet J.M."/>
            <person name="Danks G."/>
            <person name="Poulain J."/>
            <person name="Campsteijn C."/>
            <person name="Adamski M."/>
            <person name="Cross I."/>
            <person name="Yadetie F."/>
            <person name="Muffato M."/>
            <person name="Louis A."/>
            <person name="Butcher S."/>
            <person name="Tsagkogeorga G."/>
            <person name="Konrad A."/>
            <person name="Singh S."/>
            <person name="Jensen M.F."/>
            <person name="Cong E.H."/>
            <person name="Eikeseth-Otteraa H."/>
            <person name="Noel B."/>
            <person name="Anthouard V."/>
            <person name="Porcel B.M."/>
            <person name="Kachouri-Lafond R."/>
            <person name="Nishino A."/>
            <person name="Ugolini M."/>
            <person name="Chourrout P."/>
            <person name="Nishida H."/>
            <person name="Aasland R."/>
            <person name="Huzurbazar S."/>
            <person name="Westhof E."/>
            <person name="Delsuc F."/>
            <person name="Lehrach H."/>
            <person name="Reinhardt R."/>
            <person name="Weissenbach J."/>
            <person name="Roy S.W."/>
            <person name="Artiguenave F."/>
            <person name="Postlethwait J.H."/>
            <person name="Manak J.R."/>
            <person name="Thompson E.M."/>
            <person name="Jaillon O."/>
            <person name="Du Pasquier L."/>
            <person name="Boudinot P."/>
            <person name="Liberles D.A."/>
            <person name="Volff J.N."/>
            <person name="Philippe H."/>
            <person name="Lenhard B."/>
            <person name="Roest Crollius H."/>
            <person name="Wincker P."/>
            <person name="Chourrout D."/>
        </authorList>
    </citation>
    <scope>NUCLEOTIDE SEQUENCE [LARGE SCALE GENOMIC DNA]</scope>
</reference>
<dbReference type="Pfam" id="PF04116">
    <property type="entry name" value="FA_hydroxylase"/>
    <property type="match status" value="1"/>
</dbReference>
<evidence type="ECO:0000256" key="4">
    <source>
        <dbReference type="ARBA" id="ARBA00023002"/>
    </source>
</evidence>
<dbReference type="GO" id="GO:0005783">
    <property type="term" value="C:endoplasmic reticulum"/>
    <property type="evidence" value="ECO:0007669"/>
    <property type="project" value="TreeGrafter"/>
</dbReference>
<accession>E4X1A1</accession>
<comment type="subcellular location">
    <subcellularLocation>
        <location evidence="1">Endomembrane system</location>
        <topology evidence="1">Multi-pass membrane protein</topology>
    </subcellularLocation>
</comment>
<evidence type="ECO:0000313" key="12">
    <source>
        <dbReference type="Proteomes" id="UP000001307"/>
    </source>
</evidence>
<name>E4X1A1_OIKDI</name>
<dbReference type="EMBL" id="FN653021">
    <property type="protein sequence ID" value="CBY23581.1"/>
    <property type="molecule type" value="Genomic_DNA"/>
</dbReference>
<evidence type="ECO:0000256" key="9">
    <source>
        <dbReference type="SAM" id="Phobius"/>
    </source>
</evidence>
<keyword evidence="5" id="KW-0443">Lipid metabolism</keyword>
<evidence type="ECO:0000256" key="1">
    <source>
        <dbReference type="ARBA" id="ARBA00004127"/>
    </source>
</evidence>
<dbReference type="PANTHER" id="PTHR21624:SF1">
    <property type="entry name" value="ALKYLGLYCEROL MONOOXYGENASE"/>
    <property type="match status" value="1"/>
</dbReference>
<dbReference type="GO" id="GO:0008610">
    <property type="term" value="P:lipid biosynthetic process"/>
    <property type="evidence" value="ECO:0007669"/>
    <property type="project" value="InterPro"/>
</dbReference>
<dbReference type="GO" id="GO:0006643">
    <property type="term" value="P:membrane lipid metabolic process"/>
    <property type="evidence" value="ECO:0007669"/>
    <property type="project" value="TreeGrafter"/>
</dbReference>
<feature type="transmembrane region" description="Helical" evidence="9">
    <location>
        <begin position="205"/>
        <end position="224"/>
    </location>
</feature>
<feature type="transmembrane region" description="Helical" evidence="9">
    <location>
        <begin position="270"/>
        <end position="302"/>
    </location>
</feature>
<dbReference type="InterPro" id="IPR051689">
    <property type="entry name" value="Sterol_desaturase/TMEM195"/>
</dbReference>
<feature type="domain" description="Fatty acid hydroxylase" evidence="10">
    <location>
        <begin position="4"/>
        <end position="113"/>
    </location>
</feature>
<evidence type="ECO:0000256" key="2">
    <source>
        <dbReference type="ARBA" id="ARBA00022692"/>
    </source>
</evidence>
<dbReference type="PANTHER" id="PTHR21624">
    <property type="entry name" value="STEROL DESATURASE-RELATED PROTEIN"/>
    <property type="match status" value="1"/>
</dbReference>
<evidence type="ECO:0000256" key="6">
    <source>
        <dbReference type="ARBA" id="ARBA00023136"/>
    </source>
</evidence>
<dbReference type="OrthoDB" id="6354873at2759"/>
<sequence length="303" mass="35127">MIGWSAHQVHHSSQDFNLTIGIRQSLFQKLFSAPFYFPLALLGIPPSLFLTHLGISAVHQLWIHTELIDGISPVYDFFFNVPKHHQLHHGTNKYCIDRNYGGVLIIWDRIYGTFTEKQEHEDEPIAYGLVYGSETYEFSYLQLRYYKFLLEEIRKEKTLQEMLIRIYIYVAKGPSYNPKKPKYRTGDKADYPDGYPKYGLYDPKITLKNIIAGVVLVSKAYFVTDYFLLSDHPKNPWLFCGALLYCTLTTVCVCELSSGQKSSLRKFHQTLGIVFFLSLSLIFTSSKLVFACYVFCFMHLILQ</sequence>
<keyword evidence="2 9" id="KW-0812">Transmembrane</keyword>
<gene>
    <name evidence="11" type="ORF">GSOID_T00016032001</name>
</gene>
<organism evidence="11">
    <name type="scientific">Oikopleura dioica</name>
    <name type="common">Tunicate</name>
    <dbReference type="NCBI Taxonomy" id="34765"/>
    <lineage>
        <taxon>Eukaryota</taxon>
        <taxon>Metazoa</taxon>
        <taxon>Chordata</taxon>
        <taxon>Tunicata</taxon>
        <taxon>Appendicularia</taxon>
        <taxon>Copelata</taxon>
        <taxon>Oikopleuridae</taxon>
        <taxon>Oikopleura</taxon>
    </lineage>
</organism>
<evidence type="ECO:0000256" key="7">
    <source>
        <dbReference type="ARBA" id="ARBA00037122"/>
    </source>
</evidence>
<dbReference type="InterPro" id="IPR006694">
    <property type="entry name" value="Fatty_acid_hydroxylase"/>
</dbReference>
<feature type="transmembrane region" description="Helical" evidence="9">
    <location>
        <begin position="236"/>
        <end position="258"/>
    </location>
</feature>
<keyword evidence="6 9" id="KW-0472">Membrane</keyword>
<keyword evidence="4" id="KW-0560">Oxidoreductase</keyword>
<dbReference type="AlphaFoldDB" id="E4X1A1"/>
<dbReference type="GO" id="GO:0016020">
    <property type="term" value="C:membrane"/>
    <property type="evidence" value="ECO:0007669"/>
    <property type="project" value="GOC"/>
</dbReference>
<keyword evidence="12" id="KW-1185">Reference proteome</keyword>
<proteinExistence type="predicted"/>
<dbReference type="Proteomes" id="UP000001307">
    <property type="component" value="Unassembled WGS sequence"/>
</dbReference>
<evidence type="ECO:0000259" key="10">
    <source>
        <dbReference type="Pfam" id="PF04116"/>
    </source>
</evidence>
<dbReference type="GO" id="GO:0005506">
    <property type="term" value="F:iron ion binding"/>
    <property type="evidence" value="ECO:0007669"/>
    <property type="project" value="InterPro"/>
</dbReference>
<keyword evidence="3 9" id="KW-1133">Transmembrane helix</keyword>
<dbReference type="GO" id="GO:0050479">
    <property type="term" value="F:glyceryl-ether monooxygenase activity"/>
    <property type="evidence" value="ECO:0007669"/>
    <property type="project" value="TreeGrafter"/>
</dbReference>
<feature type="transmembrane region" description="Helical" evidence="9">
    <location>
        <begin position="35"/>
        <end position="55"/>
    </location>
</feature>